<feature type="compositionally biased region" description="Basic residues" evidence="1">
    <location>
        <begin position="7"/>
        <end position="19"/>
    </location>
</feature>
<evidence type="ECO:0000313" key="3">
    <source>
        <dbReference type="Proteomes" id="UP001589575"/>
    </source>
</evidence>
<comment type="caution">
    <text evidence="2">The sequence shown here is derived from an EMBL/GenBank/DDBJ whole genome shotgun (WGS) entry which is preliminary data.</text>
</comment>
<organism evidence="2 3">
    <name type="scientific">Citricoccus parietis</name>
    <dbReference type="NCBI Taxonomy" id="592307"/>
    <lineage>
        <taxon>Bacteria</taxon>
        <taxon>Bacillati</taxon>
        <taxon>Actinomycetota</taxon>
        <taxon>Actinomycetes</taxon>
        <taxon>Micrococcales</taxon>
        <taxon>Micrococcaceae</taxon>
        <taxon>Citricoccus</taxon>
    </lineage>
</organism>
<feature type="region of interest" description="Disordered" evidence="1">
    <location>
        <begin position="1"/>
        <end position="39"/>
    </location>
</feature>
<dbReference type="Proteomes" id="UP001589575">
    <property type="component" value="Unassembled WGS sequence"/>
</dbReference>
<accession>A0ABV5FV15</accession>
<keyword evidence="3" id="KW-1185">Reference proteome</keyword>
<evidence type="ECO:0000256" key="1">
    <source>
        <dbReference type="SAM" id="MobiDB-lite"/>
    </source>
</evidence>
<dbReference type="EMBL" id="JBHMFI010000001">
    <property type="protein sequence ID" value="MFB9070294.1"/>
    <property type="molecule type" value="Genomic_DNA"/>
</dbReference>
<proteinExistence type="predicted"/>
<protein>
    <submittedName>
        <fullName evidence="2">Uncharacterized protein</fullName>
    </submittedName>
</protein>
<evidence type="ECO:0000313" key="2">
    <source>
        <dbReference type="EMBL" id="MFB9070294.1"/>
    </source>
</evidence>
<name>A0ABV5FV15_9MICC</name>
<reference evidence="2 3" key="1">
    <citation type="submission" date="2024-09" db="EMBL/GenBank/DDBJ databases">
        <authorList>
            <person name="Sun Q."/>
            <person name="Mori K."/>
        </authorList>
    </citation>
    <scope>NUCLEOTIDE SEQUENCE [LARGE SCALE GENOMIC DNA]</scope>
    <source>
        <strain evidence="2 3">CCM 7609</strain>
    </source>
</reference>
<feature type="compositionally biased region" description="Basic and acidic residues" evidence="1">
    <location>
        <begin position="84"/>
        <end position="93"/>
    </location>
</feature>
<sequence>MGQLRAPAHRRGRRARRGTGRSVTGLRQTAGGQPVGHRWAARPAGTRLGCGIDRTPAVFKGQNRPSPVITGLHRPSPITLEGNPLHDDHHRTP</sequence>
<feature type="region of interest" description="Disordered" evidence="1">
    <location>
        <begin position="57"/>
        <end position="93"/>
    </location>
</feature>
<gene>
    <name evidence="2" type="ORF">ACFFX0_03465</name>
</gene>